<evidence type="ECO:0000256" key="6">
    <source>
        <dbReference type="ARBA" id="ARBA00023136"/>
    </source>
</evidence>
<evidence type="ECO:0000259" key="8">
    <source>
        <dbReference type="PROSITE" id="PS50850"/>
    </source>
</evidence>
<feature type="transmembrane region" description="Helical" evidence="7">
    <location>
        <begin position="320"/>
        <end position="343"/>
    </location>
</feature>
<dbReference type="PANTHER" id="PTHR23513">
    <property type="entry name" value="INTEGRAL MEMBRANE EFFLUX PROTEIN-RELATED"/>
    <property type="match status" value="1"/>
</dbReference>
<comment type="subcellular location">
    <subcellularLocation>
        <location evidence="1">Cell membrane</location>
        <topology evidence="1">Multi-pass membrane protein</topology>
    </subcellularLocation>
</comment>
<dbReference type="EMBL" id="JAROCA020000001">
    <property type="protein sequence ID" value="MDY0404455.1"/>
    <property type="molecule type" value="Genomic_DNA"/>
</dbReference>
<keyword evidence="3" id="KW-1003">Cell membrane</keyword>
<feature type="transmembrane region" description="Helical" evidence="7">
    <location>
        <begin position="266"/>
        <end position="287"/>
    </location>
</feature>
<dbReference type="Pfam" id="PF07690">
    <property type="entry name" value="MFS_1"/>
    <property type="match status" value="1"/>
</dbReference>
<gene>
    <name evidence="9" type="ORF">P5G51_002655</name>
</gene>
<keyword evidence="4 7" id="KW-0812">Transmembrane</keyword>
<dbReference type="RefSeq" id="WP_306067407.1">
    <property type="nucleotide sequence ID" value="NZ_JAROCA020000001.1"/>
</dbReference>
<keyword evidence="2" id="KW-0813">Transport</keyword>
<dbReference type="PROSITE" id="PS50850">
    <property type="entry name" value="MFS"/>
    <property type="match status" value="2"/>
</dbReference>
<sequence>MIKNTHFYKLLVIPNFRNFWFVQTFMLVAMQFYFLSLAWLTIDFTNSTMILGTLLTIASIPRLILVPIGGVLFDNLSPKKLLVANISILVTSTIIFTGILFWFPVQTWMLVLFAIFFGITSALFLPTTFALIPKLVPKEYLQSANSFSQLSMQLSNTFGPAIAGVLIALYGVTAVYSTMSIFFIISLVFSFLLKNIGVDVKKEGQNLTIRSLSKDIMGGLKIVNKNKLILLLIVISALLNLSIVGPQQIGLPYIANQTLDGGAKNLGFLMSSLGLGTLIGVFIIGFFKKIKSKSVMSMIITILLGVFWSFVGFFPQHLYVIASFLLMSGICVGILNVLVVTLIQLQSPADAIGRVMSLQLLGSTGIQPITFLIVGWLLGVVSPAVLFLLSGIILVITAGISLCFKRIRKPNANEGEQSEILDLLKQLEDLRGDVEKGVSQGDAIWAIEMCQETVANKYLDGHNNWRRMINR</sequence>
<feature type="transmembrane region" description="Helical" evidence="7">
    <location>
        <begin position="109"/>
        <end position="132"/>
    </location>
</feature>
<keyword evidence="5 7" id="KW-1133">Transmembrane helix</keyword>
<dbReference type="Gene3D" id="1.20.1250.20">
    <property type="entry name" value="MFS general substrate transporter like domains"/>
    <property type="match status" value="1"/>
</dbReference>
<keyword evidence="6 7" id="KW-0472">Membrane</keyword>
<feature type="transmembrane region" description="Helical" evidence="7">
    <location>
        <begin position="48"/>
        <end position="73"/>
    </location>
</feature>
<keyword evidence="10" id="KW-1185">Reference proteome</keyword>
<protein>
    <submittedName>
        <fullName evidence="9">MFS transporter</fullName>
    </submittedName>
</protein>
<dbReference type="PANTHER" id="PTHR23513:SF6">
    <property type="entry name" value="MAJOR FACILITATOR SUPERFAMILY ASSOCIATED DOMAIN-CONTAINING PROTEIN"/>
    <property type="match status" value="1"/>
</dbReference>
<comment type="caution">
    <text evidence="9">The sequence shown here is derived from an EMBL/GenBank/DDBJ whole genome shotgun (WGS) entry which is preliminary data.</text>
</comment>
<feature type="transmembrane region" description="Helical" evidence="7">
    <location>
        <begin position="355"/>
        <end position="378"/>
    </location>
</feature>
<feature type="transmembrane region" description="Helical" evidence="7">
    <location>
        <begin position="20"/>
        <end position="42"/>
    </location>
</feature>
<evidence type="ECO:0000313" key="10">
    <source>
        <dbReference type="Proteomes" id="UP001228376"/>
    </source>
</evidence>
<evidence type="ECO:0000256" key="2">
    <source>
        <dbReference type="ARBA" id="ARBA00022448"/>
    </source>
</evidence>
<dbReference type="InterPro" id="IPR020846">
    <property type="entry name" value="MFS_dom"/>
</dbReference>
<feature type="domain" description="Major facilitator superfamily (MFS) profile" evidence="8">
    <location>
        <begin position="226"/>
        <end position="471"/>
    </location>
</feature>
<reference evidence="9 10" key="1">
    <citation type="submission" date="2023-10" db="EMBL/GenBank/DDBJ databases">
        <title>179-bfca-hs.</title>
        <authorList>
            <person name="Miliotis G."/>
            <person name="Sengupta P."/>
            <person name="Hameed A."/>
            <person name="Chuvochina M."/>
            <person name="Mcdonagh F."/>
            <person name="Simpson A.C."/>
            <person name="Singh N.K."/>
            <person name="Rekha P.D."/>
            <person name="Raman K."/>
            <person name="Hugenholtz P."/>
            <person name="Venkateswaran K."/>
        </authorList>
    </citation>
    <scope>NUCLEOTIDE SEQUENCE [LARGE SCALE GENOMIC DNA]</scope>
    <source>
        <strain evidence="9 10">179-BFC-A-HS</strain>
    </source>
</reference>
<dbReference type="Proteomes" id="UP001228376">
    <property type="component" value="Unassembled WGS sequence"/>
</dbReference>
<evidence type="ECO:0000313" key="9">
    <source>
        <dbReference type="EMBL" id="MDY0404455.1"/>
    </source>
</evidence>
<evidence type="ECO:0000256" key="5">
    <source>
        <dbReference type="ARBA" id="ARBA00022989"/>
    </source>
</evidence>
<dbReference type="InterPro" id="IPR036259">
    <property type="entry name" value="MFS_trans_sf"/>
</dbReference>
<feature type="transmembrane region" description="Helical" evidence="7">
    <location>
        <begin position="384"/>
        <end position="404"/>
    </location>
</feature>
<evidence type="ECO:0000256" key="4">
    <source>
        <dbReference type="ARBA" id="ARBA00022692"/>
    </source>
</evidence>
<evidence type="ECO:0000256" key="3">
    <source>
        <dbReference type="ARBA" id="ARBA00022475"/>
    </source>
</evidence>
<evidence type="ECO:0000256" key="7">
    <source>
        <dbReference type="SAM" id="Phobius"/>
    </source>
</evidence>
<evidence type="ECO:0000256" key="1">
    <source>
        <dbReference type="ARBA" id="ARBA00004651"/>
    </source>
</evidence>
<dbReference type="InterPro" id="IPR011701">
    <property type="entry name" value="MFS"/>
</dbReference>
<dbReference type="SUPFAM" id="SSF103473">
    <property type="entry name" value="MFS general substrate transporter"/>
    <property type="match status" value="1"/>
</dbReference>
<name>A0ABU5CFX9_9BACI</name>
<feature type="transmembrane region" description="Helical" evidence="7">
    <location>
        <begin position="176"/>
        <end position="193"/>
    </location>
</feature>
<accession>A0ABU5CFX9</accession>
<dbReference type="CDD" id="cd06173">
    <property type="entry name" value="MFS_MefA_like"/>
    <property type="match status" value="1"/>
</dbReference>
<proteinExistence type="predicted"/>
<feature type="transmembrane region" description="Helical" evidence="7">
    <location>
        <begin position="228"/>
        <end position="246"/>
    </location>
</feature>
<feature type="transmembrane region" description="Helical" evidence="7">
    <location>
        <begin position="294"/>
        <end position="314"/>
    </location>
</feature>
<feature type="transmembrane region" description="Helical" evidence="7">
    <location>
        <begin position="82"/>
        <end position="103"/>
    </location>
</feature>
<feature type="domain" description="Major facilitator superfamily (MFS) profile" evidence="8">
    <location>
        <begin position="1"/>
        <end position="198"/>
    </location>
</feature>
<organism evidence="9 10">
    <name type="scientific">Tigheibacillus jepli</name>
    <dbReference type="NCBI Taxonomy" id="3035914"/>
    <lineage>
        <taxon>Bacteria</taxon>
        <taxon>Bacillati</taxon>
        <taxon>Bacillota</taxon>
        <taxon>Bacilli</taxon>
        <taxon>Bacillales</taxon>
        <taxon>Bacillaceae</taxon>
        <taxon>Tigheibacillus</taxon>
    </lineage>
</organism>